<keyword evidence="2" id="KW-0472">Membrane</keyword>
<keyword evidence="4" id="KW-1185">Reference proteome</keyword>
<gene>
    <name evidence="3" type="ORF">PhCBS80983_g03914</name>
</gene>
<feature type="transmembrane region" description="Helical" evidence="2">
    <location>
        <begin position="152"/>
        <end position="172"/>
    </location>
</feature>
<feature type="transmembrane region" description="Helical" evidence="2">
    <location>
        <begin position="105"/>
        <end position="131"/>
    </location>
</feature>
<evidence type="ECO:0000256" key="2">
    <source>
        <dbReference type="SAM" id="Phobius"/>
    </source>
</evidence>
<comment type="caution">
    <text evidence="3">The sequence shown here is derived from an EMBL/GenBank/DDBJ whole genome shotgun (WGS) entry which is preliminary data.</text>
</comment>
<dbReference type="STRING" id="109895.A0A507E0U8"/>
<feature type="region of interest" description="Disordered" evidence="1">
    <location>
        <begin position="21"/>
        <end position="41"/>
    </location>
</feature>
<proteinExistence type="predicted"/>
<dbReference type="PANTHER" id="PTHR12242:SF1">
    <property type="entry name" value="MYND-TYPE DOMAIN-CONTAINING PROTEIN"/>
    <property type="match status" value="1"/>
</dbReference>
<dbReference type="AlphaFoldDB" id="A0A507E0U8"/>
<evidence type="ECO:0000256" key="1">
    <source>
        <dbReference type="SAM" id="MobiDB-lite"/>
    </source>
</evidence>
<feature type="transmembrane region" description="Helical" evidence="2">
    <location>
        <begin position="184"/>
        <end position="206"/>
    </location>
</feature>
<dbReference type="Proteomes" id="UP000318582">
    <property type="component" value="Unassembled WGS sequence"/>
</dbReference>
<keyword evidence="2" id="KW-0812">Transmembrane</keyword>
<feature type="transmembrane region" description="Helical" evidence="2">
    <location>
        <begin position="80"/>
        <end position="99"/>
    </location>
</feature>
<feature type="compositionally biased region" description="Low complexity" evidence="1">
    <location>
        <begin position="25"/>
        <end position="37"/>
    </location>
</feature>
<protein>
    <submittedName>
        <fullName evidence="3">Uncharacterized protein</fullName>
    </submittedName>
</protein>
<reference evidence="3 4" key="1">
    <citation type="journal article" date="2019" name="Sci. Rep.">
        <title>Comparative genomics of chytrid fungi reveal insights into the obligate biotrophic and pathogenic lifestyle of Synchytrium endobioticum.</title>
        <authorList>
            <person name="van de Vossenberg B.T.L.H."/>
            <person name="Warris S."/>
            <person name="Nguyen H.D.T."/>
            <person name="van Gent-Pelzer M.P.E."/>
            <person name="Joly D.L."/>
            <person name="van de Geest H.C."/>
            <person name="Bonants P.J.M."/>
            <person name="Smith D.S."/>
            <person name="Levesque C.A."/>
            <person name="van der Lee T.A.J."/>
        </authorList>
    </citation>
    <scope>NUCLEOTIDE SEQUENCE [LARGE SCALE GENOMIC DNA]</scope>
    <source>
        <strain evidence="3 4">CBS 809.83</strain>
    </source>
</reference>
<feature type="region of interest" description="Disordered" evidence="1">
    <location>
        <begin position="297"/>
        <end position="331"/>
    </location>
</feature>
<accession>A0A507E0U8</accession>
<feature type="compositionally biased region" description="Polar residues" evidence="1">
    <location>
        <begin position="309"/>
        <end position="331"/>
    </location>
</feature>
<dbReference type="GO" id="GO:0016020">
    <property type="term" value="C:membrane"/>
    <property type="evidence" value="ECO:0007669"/>
    <property type="project" value="TreeGrafter"/>
</dbReference>
<evidence type="ECO:0000313" key="3">
    <source>
        <dbReference type="EMBL" id="TPX57342.1"/>
    </source>
</evidence>
<dbReference type="EMBL" id="QEAQ01000054">
    <property type="protein sequence ID" value="TPX57342.1"/>
    <property type="molecule type" value="Genomic_DNA"/>
</dbReference>
<name>A0A507E0U8_9FUNG</name>
<feature type="transmembrane region" description="Helical" evidence="2">
    <location>
        <begin position="265"/>
        <end position="284"/>
    </location>
</feature>
<keyword evidence="2" id="KW-1133">Transmembrane helix</keyword>
<feature type="transmembrane region" description="Helical" evidence="2">
    <location>
        <begin position="218"/>
        <end position="237"/>
    </location>
</feature>
<sequence>MASPNKHGDQLHLHSRSNVYPPPTSATSPAAPFAVPTNTTHPGPPHRSALYTCVDPHIWHLRADPTLLVTSHIVSSRALMWIRVVACAWIVFLIPFNLARDAERYLFYFTQLTWLGLGAWFAVAAFQGWRFNRDGNMNKFLKQHKVTQWMTWNLYVMTATFHWIVPIVFWSLLSGNLVENGTAYTYWTNVNVHAMDLVLILMELYLNRIPMFYSQWPSVIVAGVAFLAYAFFQHAVYQGYDRVESPSGWWVYGFLDTSKAGAWKYYIILPLAFVLFFCATVAMHKLRNSRREAKAAARKASMDAGHPSHGSNIPLTAMSTSNESSGRSLPV</sequence>
<organism evidence="3 4">
    <name type="scientific">Powellomyces hirtus</name>
    <dbReference type="NCBI Taxonomy" id="109895"/>
    <lineage>
        <taxon>Eukaryota</taxon>
        <taxon>Fungi</taxon>
        <taxon>Fungi incertae sedis</taxon>
        <taxon>Chytridiomycota</taxon>
        <taxon>Chytridiomycota incertae sedis</taxon>
        <taxon>Chytridiomycetes</taxon>
        <taxon>Spizellomycetales</taxon>
        <taxon>Powellomycetaceae</taxon>
        <taxon>Powellomyces</taxon>
    </lineage>
</organism>
<dbReference type="PANTHER" id="PTHR12242">
    <property type="entry name" value="OS02G0130600 PROTEIN-RELATED"/>
    <property type="match status" value="1"/>
</dbReference>
<evidence type="ECO:0000313" key="4">
    <source>
        <dbReference type="Proteomes" id="UP000318582"/>
    </source>
</evidence>